<keyword evidence="7" id="KW-0479">Metal-binding</keyword>
<dbReference type="GO" id="GO:0005658">
    <property type="term" value="C:alpha DNA polymerase:primase complex"/>
    <property type="evidence" value="ECO:0007669"/>
    <property type="project" value="UniProtKB-ARBA"/>
</dbReference>
<dbReference type="EC" id="2.7.7.-" evidence="9"/>
<dbReference type="Gene3D" id="3.90.920.10">
    <property type="entry name" value="DNA primase, PRIM domain"/>
    <property type="match status" value="1"/>
</dbReference>
<feature type="compositionally biased region" description="Acidic residues" evidence="10">
    <location>
        <begin position="56"/>
        <end position="66"/>
    </location>
</feature>
<dbReference type="VEuPathDB" id="FungiDB:I7I51_05750"/>
<organism evidence="11 12">
    <name type="scientific">Ajellomyces capsulatus</name>
    <name type="common">Darling's disease fungus</name>
    <name type="synonym">Histoplasma capsulatum</name>
    <dbReference type="NCBI Taxonomy" id="5037"/>
    <lineage>
        <taxon>Eukaryota</taxon>
        <taxon>Fungi</taxon>
        <taxon>Dikarya</taxon>
        <taxon>Ascomycota</taxon>
        <taxon>Pezizomycotina</taxon>
        <taxon>Eurotiomycetes</taxon>
        <taxon>Eurotiomycetidae</taxon>
        <taxon>Onygenales</taxon>
        <taxon>Ajellomycetaceae</taxon>
        <taxon>Histoplasma</taxon>
    </lineage>
</organism>
<dbReference type="FunFam" id="3.90.920.10:FF:000002">
    <property type="entry name" value="DNA primase"/>
    <property type="match status" value="1"/>
</dbReference>
<evidence type="ECO:0000256" key="7">
    <source>
        <dbReference type="ARBA" id="ARBA00022723"/>
    </source>
</evidence>
<dbReference type="NCBIfam" id="TIGR00335">
    <property type="entry name" value="primase_sml"/>
    <property type="match status" value="1"/>
</dbReference>
<keyword evidence="6 9" id="KW-0235">DNA replication</keyword>
<dbReference type="InterPro" id="IPR002755">
    <property type="entry name" value="DNA_primase_S"/>
</dbReference>
<dbReference type="Pfam" id="PF01896">
    <property type="entry name" value="DNA_primase_S"/>
    <property type="match status" value="1"/>
</dbReference>
<dbReference type="CDD" id="cd04860">
    <property type="entry name" value="AE_Prim_S"/>
    <property type="match status" value="1"/>
</dbReference>
<evidence type="ECO:0000256" key="4">
    <source>
        <dbReference type="ARBA" id="ARBA00022679"/>
    </source>
</evidence>
<sequence length="567" mass="62305">MPNAGQECKEVLPCASEQDTGHVRPEDGPEDDPADDPARTTTAQPDTSEPVKLEDLFGDDDDDDEFPTSSAAVTSKLESAPEPPLKPPGPAPVQIDSETMYAFYLRLFPFKYLFQWLNHDVKPSPDFGNREFAFTLQNDAYLRYQSFPNAELLRKEILHLNPSRFEIGPVYSTNPRDRKTLRKASLFKPVSKELVFDIDLTDYDDIRTCCNKANICQKCWAFVTMAIKVIDTALRDDFGFEHILWVYSGRRGAHAWVCDPRARSLPDDRRKAIAGYLEVIRGGSQSGKKVNLKRPLHPHVARSLEILKPHFASTILVAQDTFSNPAQAEQLLALLPDKPLADALRRKWDSAPERSSTSKWNDIDAVAKSAKSRGAAAAGQQSLDTKALLEAKQDIALEYTYPRLDAEVSKKLIHLLKSPFVVHPGTGRVCVPIDIRRVELFDPLSVPTVGELIAEINAWDGGEGGSRENGSNGANDVVKDEQTAGDVDFDPGAGVGAGGAGLSSAADVDGKGRRVQDYEKTSLKPYIDYFRSFVAGLLKAERAGAGTGKRGRDAEGWEASGASVMEF</sequence>
<keyword evidence="8" id="KW-0804">Transcription</keyword>
<evidence type="ECO:0000313" key="11">
    <source>
        <dbReference type="EMBL" id="QSS60944.1"/>
    </source>
</evidence>
<dbReference type="AlphaFoldDB" id="A0A8A1M8K4"/>
<dbReference type="SUPFAM" id="SSF56747">
    <property type="entry name" value="Prim-pol domain"/>
    <property type="match status" value="1"/>
</dbReference>
<keyword evidence="5" id="KW-0548">Nucleotidyltransferase</keyword>
<dbReference type="PANTHER" id="PTHR10536">
    <property type="entry name" value="DNA PRIMASE SMALL SUBUNIT"/>
    <property type="match status" value="1"/>
</dbReference>
<evidence type="ECO:0000313" key="12">
    <source>
        <dbReference type="Proteomes" id="UP000663671"/>
    </source>
</evidence>
<dbReference type="EMBL" id="CP069110">
    <property type="protein sequence ID" value="QSS60944.1"/>
    <property type="molecule type" value="Genomic_DNA"/>
</dbReference>
<keyword evidence="2 9" id="KW-0240">DNA-directed RNA polymerase</keyword>
<evidence type="ECO:0000256" key="6">
    <source>
        <dbReference type="ARBA" id="ARBA00022705"/>
    </source>
</evidence>
<dbReference type="GO" id="GO:0003899">
    <property type="term" value="F:DNA-directed RNA polymerase activity"/>
    <property type="evidence" value="ECO:0007669"/>
    <property type="project" value="InterPro"/>
</dbReference>
<dbReference type="OrthoDB" id="19606at2759"/>
<dbReference type="Proteomes" id="UP000663671">
    <property type="component" value="Chromosome 4"/>
</dbReference>
<evidence type="ECO:0000256" key="9">
    <source>
        <dbReference type="RuleBase" id="RU003514"/>
    </source>
</evidence>
<evidence type="ECO:0000256" key="1">
    <source>
        <dbReference type="ARBA" id="ARBA00009762"/>
    </source>
</evidence>
<dbReference type="GO" id="GO:0046872">
    <property type="term" value="F:metal ion binding"/>
    <property type="evidence" value="ECO:0007669"/>
    <property type="project" value="UniProtKB-KW"/>
</dbReference>
<keyword evidence="3 9" id="KW-0639">Primosome</keyword>
<evidence type="ECO:0000256" key="5">
    <source>
        <dbReference type="ARBA" id="ARBA00022695"/>
    </source>
</evidence>
<proteinExistence type="inferred from homology"/>
<evidence type="ECO:0000256" key="2">
    <source>
        <dbReference type="ARBA" id="ARBA00022478"/>
    </source>
</evidence>
<keyword evidence="4 9" id="KW-0808">Transferase</keyword>
<evidence type="ECO:0000256" key="8">
    <source>
        <dbReference type="ARBA" id="ARBA00023163"/>
    </source>
</evidence>
<protein>
    <recommendedName>
        <fullName evidence="9">DNA primase</fullName>
        <ecNumber evidence="9">2.7.7.-</ecNumber>
    </recommendedName>
</protein>
<feature type="region of interest" description="Disordered" evidence="10">
    <location>
        <begin position="1"/>
        <end position="68"/>
    </location>
</feature>
<accession>A0A8A1M8K4</accession>
<evidence type="ECO:0000256" key="10">
    <source>
        <dbReference type="SAM" id="MobiDB-lite"/>
    </source>
</evidence>
<feature type="region of interest" description="Disordered" evidence="10">
    <location>
        <begin position="544"/>
        <end position="567"/>
    </location>
</feature>
<comment type="similarity">
    <text evidence="1 9">Belongs to the eukaryotic-type primase small subunit family.</text>
</comment>
<name>A0A8A1M8K4_AJECA</name>
<reference evidence="11" key="1">
    <citation type="submission" date="2021-01" db="EMBL/GenBank/DDBJ databases">
        <title>Chromosome-level genome assembly of a human fungal pathogen reveals clustering of transcriptionally co-regulated genes.</title>
        <authorList>
            <person name="Voorhies M."/>
            <person name="Cohen S."/>
            <person name="Shea T.P."/>
            <person name="Petrus S."/>
            <person name="Munoz J.F."/>
            <person name="Poplawski S."/>
            <person name="Goldman W.E."/>
            <person name="Michael T."/>
            <person name="Cuomo C.A."/>
            <person name="Sil A."/>
            <person name="Beyhan S."/>
        </authorList>
    </citation>
    <scope>NUCLEOTIDE SEQUENCE</scope>
    <source>
        <strain evidence="11">WU24</strain>
    </source>
</reference>
<evidence type="ECO:0000256" key="3">
    <source>
        <dbReference type="ARBA" id="ARBA00022515"/>
    </source>
</evidence>
<gene>
    <name evidence="11" type="ORF">I7I51_05750</name>
</gene>
<dbReference type="InterPro" id="IPR014052">
    <property type="entry name" value="DNA_primase_ssu_euk/arc"/>
</dbReference>
<dbReference type="GO" id="GO:0006269">
    <property type="term" value="P:DNA replication, synthesis of primer"/>
    <property type="evidence" value="ECO:0007669"/>
    <property type="project" value="UniProtKB-KW"/>
</dbReference>